<dbReference type="AlphaFoldDB" id="E0ICP6"/>
<name>E0ICP6_9BACL</name>
<dbReference type="RefSeq" id="WP_006039423.1">
    <property type="nucleotide sequence ID" value="NZ_AEDD01000009.1"/>
</dbReference>
<dbReference type="GO" id="GO:0008757">
    <property type="term" value="F:S-adenosylmethionine-dependent methyltransferase activity"/>
    <property type="evidence" value="ECO:0007669"/>
    <property type="project" value="InterPro"/>
</dbReference>
<keyword evidence="2" id="KW-0489">Methyltransferase</keyword>
<dbReference type="GO" id="GO:0032259">
    <property type="term" value="P:methylation"/>
    <property type="evidence" value="ECO:0007669"/>
    <property type="project" value="UniProtKB-KW"/>
</dbReference>
<dbReference type="OrthoDB" id="3896938at2"/>
<sequence length="215" mass="24922">MNADHNWKARWIDEERVDSNTANRPFAFKVPAAWWTRSEEWAWSGLFVHPHRVVLDSSLSRGIIRSNQTDYETRHNPRIVSLQSVFEHMQHEEEPALDAAAIQERLERDALRFIRSDITRLPYDDEKFDTVFCLSVIERLEQADAREALLEFRRTLKTGGLLVLTFDELTPDLPQITRSVRDCGYSFAGEYESAWTSDGSGSENVQGRLYAFRAI</sequence>
<proteinExistence type="predicted"/>
<dbReference type="Gene3D" id="3.40.50.150">
    <property type="entry name" value="Vaccinia Virus protein VP39"/>
    <property type="match status" value="1"/>
</dbReference>
<feature type="domain" description="Methyltransferase type 11" evidence="1">
    <location>
        <begin position="102"/>
        <end position="164"/>
    </location>
</feature>
<organism evidence="2 3">
    <name type="scientific">Paenibacillus curdlanolyticus YK9</name>
    <dbReference type="NCBI Taxonomy" id="717606"/>
    <lineage>
        <taxon>Bacteria</taxon>
        <taxon>Bacillati</taxon>
        <taxon>Bacillota</taxon>
        <taxon>Bacilli</taxon>
        <taxon>Bacillales</taxon>
        <taxon>Paenibacillaceae</taxon>
        <taxon>Paenibacillus</taxon>
    </lineage>
</organism>
<dbReference type="CDD" id="cd02440">
    <property type="entry name" value="AdoMet_MTases"/>
    <property type="match status" value="1"/>
</dbReference>
<dbReference type="STRING" id="717606.PaecuDRAFT_3435"/>
<keyword evidence="3" id="KW-1185">Reference proteome</keyword>
<dbReference type="InterPro" id="IPR013216">
    <property type="entry name" value="Methyltransf_11"/>
</dbReference>
<reference evidence="2 3" key="1">
    <citation type="submission" date="2010-07" db="EMBL/GenBank/DDBJ databases">
        <title>The draft genome of Paenibacillus curdlanolyticus YK9.</title>
        <authorList>
            <consortium name="US DOE Joint Genome Institute (JGI-PGF)"/>
            <person name="Lucas S."/>
            <person name="Copeland A."/>
            <person name="Lapidus A."/>
            <person name="Cheng J.-F."/>
            <person name="Bruce D."/>
            <person name="Goodwin L."/>
            <person name="Pitluck S."/>
            <person name="Land M.L."/>
            <person name="Hauser L."/>
            <person name="Chang Y.-J."/>
            <person name="Jeffries C."/>
            <person name="Anderson I.J."/>
            <person name="Johnson E."/>
            <person name="Loganathan U."/>
            <person name="Mulhopadhyay B."/>
            <person name="Kyrpides N."/>
            <person name="Woyke T.J."/>
        </authorList>
    </citation>
    <scope>NUCLEOTIDE SEQUENCE [LARGE SCALE GENOMIC DNA]</scope>
    <source>
        <strain evidence="2 3">YK9</strain>
    </source>
</reference>
<dbReference type="EMBL" id="AEDD01000009">
    <property type="protein sequence ID" value="EFM09932.1"/>
    <property type="molecule type" value="Genomic_DNA"/>
</dbReference>
<dbReference type="Proteomes" id="UP000005387">
    <property type="component" value="Unassembled WGS sequence"/>
</dbReference>
<dbReference type="InterPro" id="IPR029063">
    <property type="entry name" value="SAM-dependent_MTases_sf"/>
</dbReference>
<dbReference type="Pfam" id="PF08241">
    <property type="entry name" value="Methyltransf_11"/>
    <property type="match status" value="1"/>
</dbReference>
<keyword evidence="2" id="KW-0808">Transferase</keyword>
<dbReference type="SUPFAM" id="SSF53335">
    <property type="entry name" value="S-adenosyl-L-methionine-dependent methyltransferases"/>
    <property type="match status" value="1"/>
</dbReference>
<evidence type="ECO:0000259" key="1">
    <source>
        <dbReference type="Pfam" id="PF08241"/>
    </source>
</evidence>
<gene>
    <name evidence="2" type="ORF">PaecuDRAFT_3435</name>
</gene>
<evidence type="ECO:0000313" key="3">
    <source>
        <dbReference type="Proteomes" id="UP000005387"/>
    </source>
</evidence>
<evidence type="ECO:0000313" key="2">
    <source>
        <dbReference type="EMBL" id="EFM09932.1"/>
    </source>
</evidence>
<dbReference type="eggNOG" id="COG2226">
    <property type="taxonomic scope" value="Bacteria"/>
</dbReference>
<accession>E0ICP6</accession>
<protein>
    <submittedName>
        <fullName evidence="2">Methyltransferase type 11</fullName>
    </submittedName>
</protein>